<evidence type="ECO:0000313" key="2">
    <source>
        <dbReference type="EMBL" id="AUZ88342.1"/>
    </source>
</evidence>
<dbReference type="EMBL" id="CP024915">
    <property type="protein sequence ID" value="AUZ88342.1"/>
    <property type="molecule type" value="Genomic_DNA"/>
</dbReference>
<feature type="compositionally biased region" description="Pro residues" evidence="1">
    <location>
        <begin position="124"/>
        <end position="145"/>
    </location>
</feature>
<dbReference type="Proteomes" id="UP000239187">
    <property type="component" value="Chromosome"/>
</dbReference>
<gene>
    <name evidence="2" type="ORF">CVO76_12365</name>
</gene>
<protein>
    <submittedName>
        <fullName evidence="2">Uncharacterized protein</fullName>
    </submittedName>
</protein>
<organism evidence="2 3">
    <name type="scientific">Arthrobacter agilis</name>
    <dbReference type="NCBI Taxonomy" id="37921"/>
    <lineage>
        <taxon>Bacteria</taxon>
        <taxon>Bacillati</taxon>
        <taxon>Actinomycetota</taxon>
        <taxon>Actinomycetes</taxon>
        <taxon>Micrococcales</taxon>
        <taxon>Micrococcaceae</taxon>
        <taxon>Arthrobacter</taxon>
    </lineage>
</organism>
<evidence type="ECO:0000256" key="1">
    <source>
        <dbReference type="SAM" id="MobiDB-lite"/>
    </source>
</evidence>
<reference evidence="2 3" key="1">
    <citation type="submission" date="2017-11" db="EMBL/GenBank/DDBJ databases">
        <title>Draft genome of Arthrobacter agilis strain UMCV2, a plant growth-promoting rhizobacterium and biocontrol capacity of phytopathogenic fungi.</title>
        <authorList>
            <person name="Martinez-Camara R."/>
            <person name="Santoyo G."/>
            <person name="Moreno-Hagelsieb G."/>
            <person name="Valencia-Cantero E."/>
        </authorList>
    </citation>
    <scope>NUCLEOTIDE SEQUENCE [LARGE SCALE GENOMIC DNA]</scope>
    <source>
        <strain evidence="2 3">UMCV2</strain>
    </source>
</reference>
<feature type="region of interest" description="Disordered" evidence="1">
    <location>
        <begin position="99"/>
        <end position="145"/>
    </location>
</feature>
<sequence>MERGREGIHLRFLLRAVLAYTRTMETNIIDIGCRTFALALGKSHATVSRLLPVLKEASAGILTRIDRARGRNADTYAVQLPEHFQQLARELTWRKRKIHASLPSSGSSETSQLSPTKRSNADATPPPPRTSAAPPVSPAAPSPTT</sequence>
<evidence type="ECO:0000313" key="3">
    <source>
        <dbReference type="Proteomes" id="UP000239187"/>
    </source>
</evidence>
<dbReference type="AlphaFoldDB" id="A0A2L0UGI5"/>
<feature type="compositionally biased region" description="Polar residues" evidence="1">
    <location>
        <begin position="102"/>
        <end position="122"/>
    </location>
</feature>
<accession>A0A2L0UGI5</accession>
<name>A0A2L0UGI5_9MICC</name>
<proteinExistence type="predicted"/>